<dbReference type="Proteomes" id="UP000028990">
    <property type="component" value="Unassembled WGS sequence"/>
</dbReference>
<reference evidence="2 3" key="1">
    <citation type="submission" date="2013-11" db="EMBL/GenBank/DDBJ databases">
        <title>The Damaraland mole rat (Fukomys damarensis) genome and evolution of African mole rats.</title>
        <authorList>
            <person name="Gladyshev V.N."/>
            <person name="Fang X."/>
        </authorList>
    </citation>
    <scope>NUCLEOTIDE SEQUENCE [LARGE SCALE GENOMIC DNA]</scope>
    <source>
        <tissue evidence="2">Liver</tissue>
    </source>
</reference>
<proteinExistence type="predicted"/>
<feature type="compositionally biased region" description="Acidic residues" evidence="1">
    <location>
        <begin position="136"/>
        <end position="151"/>
    </location>
</feature>
<accession>A0A091DA28</accession>
<organism evidence="2 3">
    <name type="scientific">Fukomys damarensis</name>
    <name type="common">Damaraland mole rat</name>
    <name type="synonym">Cryptomys damarensis</name>
    <dbReference type="NCBI Taxonomy" id="885580"/>
    <lineage>
        <taxon>Eukaryota</taxon>
        <taxon>Metazoa</taxon>
        <taxon>Chordata</taxon>
        <taxon>Craniata</taxon>
        <taxon>Vertebrata</taxon>
        <taxon>Euteleostomi</taxon>
        <taxon>Mammalia</taxon>
        <taxon>Eutheria</taxon>
        <taxon>Euarchontoglires</taxon>
        <taxon>Glires</taxon>
        <taxon>Rodentia</taxon>
        <taxon>Hystricomorpha</taxon>
        <taxon>Bathyergidae</taxon>
        <taxon>Fukomys</taxon>
    </lineage>
</organism>
<sequence length="162" mass="17673">MLQISPFPQTIKNYLQLATEADVSVLQSLTGVKQLLPDNRSANDIRELLVQNGKTPSTEHLYSVTKCSENPGVGQTPCTPLFLTAAVAHNSEETGPPVAMGAVGWKALIEEEDEDEGGEGGGGGGRGRRRKKGKEEQEEEEEDEEGEEEEERLAKLCRHSKQ</sequence>
<evidence type="ECO:0000313" key="3">
    <source>
        <dbReference type="Proteomes" id="UP000028990"/>
    </source>
</evidence>
<gene>
    <name evidence="2" type="ORF">H920_09634</name>
</gene>
<evidence type="ECO:0000256" key="1">
    <source>
        <dbReference type="SAM" id="MobiDB-lite"/>
    </source>
</evidence>
<feature type="region of interest" description="Disordered" evidence="1">
    <location>
        <begin position="104"/>
        <end position="162"/>
    </location>
</feature>
<dbReference type="AlphaFoldDB" id="A0A091DA28"/>
<name>A0A091DA28_FUKDA</name>
<protein>
    <submittedName>
        <fullName evidence="2">Uncharacterized protein</fullName>
    </submittedName>
</protein>
<dbReference type="EMBL" id="KN122666">
    <property type="protein sequence ID" value="KFO28989.1"/>
    <property type="molecule type" value="Genomic_DNA"/>
</dbReference>
<keyword evidence="3" id="KW-1185">Reference proteome</keyword>
<evidence type="ECO:0000313" key="2">
    <source>
        <dbReference type="EMBL" id="KFO28989.1"/>
    </source>
</evidence>